<dbReference type="OrthoDB" id="760868at2759"/>
<keyword evidence="3" id="KW-0813">Transport</keyword>
<evidence type="ECO:0000313" key="8">
    <source>
        <dbReference type="EMBL" id="KAF0300892.1"/>
    </source>
</evidence>
<evidence type="ECO:0000313" key="9">
    <source>
        <dbReference type="Proteomes" id="UP000440578"/>
    </source>
</evidence>
<evidence type="ECO:0000256" key="3">
    <source>
        <dbReference type="ARBA" id="ARBA00022448"/>
    </source>
</evidence>
<name>A0A6A4WDG4_AMPAM</name>
<comment type="subcellular location">
    <subcellularLocation>
        <location evidence="2">Cytoplasm</location>
    </subcellularLocation>
    <subcellularLocation>
        <location evidence="1">Nucleus</location>
    </subcellularLocation>
</comment>
<proteinExistence type="predicted"/>
<dbReference type="GO" id="GO:0005829">
    <property type="term" value="C:cytosol"/>
    <property type="evidence" value="ECO:0007669"/>
    <property type="project" value="TreeGrafter"/>
</dbReference>
<evidence type="ECO:0000256" key="2">
    <source>
        <dbReference type="ARBA" id="ARBA00004496"/>
    </source>
</evidence>
<organism evidence="8 9">
    <name type="scientific">Amphibalanus amphitrite</name>
    <name type="common">Striped barnacle</name>
    <name type="synonym">Balanus amphitrite</name>
    <dbReference type="NCBI Taxonomy" id="1232801"/>
    <lineage>
        <taxon>Eukaryota</taxon>
        <taxon>Metazoa</taxon>
        <taxon>Ecdysozoa</taxon>
        <taxon>Arthropoda</taxon>
        <taxon>Crustacea</taxon>
        <taxon>Multicrustacea</taxon>
        <taxon>Cirripedia</taxon>
        <taxon>Thoracica</taxon>
        <taxon>Thoracicalcarea</taxon>
        <taxon>Balanomorpha</taxon>
        <taxon>Balanoidea</taxon>
        <taxon>Balanidae</taxon>
        <taxon>Amphibalaninae</taxon>
        <taxon>Amphibalanus</taxon>
    </lineage>
</organism>
<evidence type="ECO:0000256" key="1">
    <source>
        <dbReference type="ARBA" id="ARBA00004123"/>
    </source>
</evidence>
<keyword evidence="5" id="KW-0653">Protein transport</keyword>
<keyword evidence="4" id="KW-0963">Cytoplasm</keyword>
<evidence type="ECO:0000259" key="7">
    <source>
        <dbReference type="PROSITE" id="PS50166"/>
    </source>
</evidence>
<dbReference type="PANTHER" id="PTHR10997:SF18">
    <property type="entry name" value="D-IMPORTIN 7_RANBP7"/>
    <property type="match status" value="1"/>
</dbReference>
<gene>
    <name evidence="8" type="primary">Ipo7_1</name>
    <name evidence="8" type="ORF">FJT64_026718</name>
</gene>
<protein>
    <submittedName>
        <fullName evidence="8">Importin-7</fullName>
    </submittedName>
</protein>
<dbReference type="GO" id="GO:0006606">
    <property type="term" value="P:protein import into nucleus"/>
    <property type="evidence" value="ECO:0007669"/>
    <property type="project" value="TreeGrafter"/>
</dbReference>
<dbReference type="InterPro" id="IPR016024">
    <property type="entry name" value="ARM-type_fold"/>
</dbReference>
<dbReference type="GO" id="GO:0031267">
    <property type="term" value="F:small GTPase binding"/>
    <property type="evidence" value="ECO:0007669"/>
    <property type="project" value="InterPro"/>
</dbReference>
<feature type="domain" description="Importin N-terminal" evidence="7">
    <location>
        <begin position="1"/>
        <end position="78"/>
    </location>
</feature>
<sequence length="660" mass="76132">MMYKIIGFAPTLLQIVMNNQVEMPVRQSGAIYLKNMVKRSWADPGLHLKYKPREPMPFRIHEQDCAVLRDTMVDAAVHVPDILRQQLTVCLKDMVSSDFPERWPGVVDKISIYLQNPDRNILSGALSCLYKLVKCFEYRAEEKRQPVVDAMNLLLPIMYQRMCELMPDIGECSVLLQKQILKILRSYLLHQLPLEHITREVFTQWMELIRQVAERPVPEQANQIDEEERCNLCWWKCRKWALHLLNRTFERYGSPGKVLKQYEDFAAWYLKAFTPGTLKVLIGILDNYRSGQYVAPRVLQQTINYLNKCVPLSFSWKLLKPHMLVVIKDVIFPVMCFSDADASMWEDDPYEFIRVKYDPMEDSVSPAISAASLLNSVAKKRKDMLRDTMMFVVQVLTSSETTPRQKDGILHLVGSISKVLLSKQLYKSQMEMMVTTHVYPEFTSPHGFLRARACWAMQHFSKIKFQNDENLVTGVNALTHCLLNDKEMPVQVEAAIGLQMTLHFQTKAVKILEPNIRAVLVRMLDVITTTDNQELTSSVQRIVYTYHEQLMPIALELATRVLDAFKGICTQCGGDEAEDKMPAAMGLLNTMDSILDVWEDEPEICAQLEPVFLQAVVFVLENSIMDLYEDVFKIVISLTMTRISPDMWKIFEMLYKVNDG</sequence>
<dbReference type="GO" id="GO:0005635">
    <property type="term" value="C:nuclear envelope"/>
    <property type="evidence" value="ECO:0007669"/>
    <property type="project" value="TreeGrafter"/>
</dbReference>
<keyword evidence="9" id="KW-1185">Reference proteome</keyword>
<dbReference type="InterPro" id="IPR001494">
    <property type="entry name" value="Importin-beta_N"/>
</dbReference>
<reference evidence="8 9" key="1">
    <citation type="submission" date="2019-07" db="EMBL/GenBank/DDBJ databases">
        <title>Draft genome assembly of a fouling barnacle, Amphibalanus amphitrite (Darwin, 1854): The first reference genome for Thecostraca.</title>
        <authorList>
            <person name="Kim W."/>
        </authorList>
    </citation>
    <scope>NUCLEOTIDE SEQUENCE [LARGE SCALE GENOMIC DNA]</scope>
    <source>
        <strain evidence="8">SNU_AA5</strain>
        <tissue evidence="8">Soma without cirri and trophi</tissue>
    </source>
</reference>
<dbReference type="PROSITE" id="PS50166">
    <property type="entry name" value="IMPORTIN_B_NT"/>
    <property type="match status" value="1"/>
</dbReference>
<dbReference type="Gene3D" id="1.25.10.10">
    <property type="entry name" value="Leucine-rich Repeat Variant"/>
    <property type="match status" value="1"/>
</dbReference>
<dbReference type="Proteomes" id="UP000440578">
    <property type="component" value="Unassembled WGS sequence"/>
</dbReference>
<evidence type="ECO:0000256" key="6">
    <source>
        <dbReference type="ARBA" id="ARBA00023242"/>
    </source>
</evidence>
<comment type="caution">
    <text evidence="8">The sequence shown here is derived from an EMBL/GenBank/DDBJ whole genome shotgun (WGS) entry which is preliminary data.</text>
</comment>
<evidence type="ECO:0000256" key="5">
    <source>
        <dbReference type="ARBA" id="ARBA00022927"/>
    </source>
</evidence>
<accession>A0A6A4WDG4</accession>
<keyword evidence="6" id="KW-0539">Nucleus</keyword>
<dbReference type="AlphaFoldDB" id="A0A6A4WDG4"/>
<evidence type="ECO:0000256" key="4">
    <source>
        <dbReference type="ARBA" id="ARBA00022490"/>
    </source>
</evidence>
<dbReference type="SUPFAM" id="SSF48371">
    <property type="entry name" value="ARM repeat"/>
    <property type="match status" value="1"/>
</dbReference>
<dbReference type="Pfam" id="PF03810">
    <property type="entry name" value="IBN_N"/>
    <property type="match status" value="1"/>
</dbReference>
<dbReference type="PANTHER" id="PTHR10997">
    <property type="entry name" value="IMPORTIN-7, 8, 11"/>
    <property type="match status" value="1"/>
</dbReference>
<dbReference type="EMBL" id="VIIS01001223">
    <property type="protein sequence ID" value="KAF0300892.1"/>
    <property type="molecule type" value="Genomic_DNA"/>
</dbReference>
<dbReference type="InterPro" id="IPR011989">
    <property type="entry name" value="ARM-like"/>
</dbReference>